<dbReference type="RefSeq" id="WP_180037179.1">
    <property type="nucleotide sequence ID" value="NZ_CP059081.1"/>
</dbReference>
<name>A0AAW3VEA6_ACILW</name>
<evidence type="ECO:0000313" key="2">
    <source>
        <dbReference type="EMBL" id="MBB6362959.1"/>
    </source>
</evidence>
<evidence type="ECO:0000256" key="1">
    <source>
        <dbReference type="SAM" id="Phobius"/>
    </source>
</evidence>
<proteinExistence type="predicted"/>
<dbReference type="Proteomes" id="UP000548425">
    <property type="component" value="Unassembled WGS sequence"/>
</dbReference>
<keyword evidence="1" id="KW-1133">Transmembrane helix</keyword>
<keyword evidence="1" id="KW-0812">Transmembrane</keyword>
<organism evidence="2 3">
    <name type="scientific">Acinetobacter lwoffii</name>
    <dbReference type="NCBI Taxonomy" id="28090"/>
    <lineage>
        <taxon>Bacteria</taxon>
        <taxon>Pseudomonadati</taxon>
        <taxon>Pseudomonadota</taxon>
        <taxon>Gammaproteobacteria</taxon>
        <taxon>Moraxellales</taxon>
        <taxon>Moraxellaceae</taxon>
        <taxon>Acinetobacter</taxon>
    </lineage>
</organism>
<protein>
    <submittedName>
        <fullName evidence="2">Uncharacterized protein</fullName>
    </submittedName>
</protein>
<dbReference type="EMBL" id="JACHLA010000004">
    <property type="protein sequence ID" value="MBB6362959.1"/>
    <property type="molecule type" value="Genomic_DNA"/>
</dbReference>
<comment type="caution">
    <text evidence="2">The sequence shown here is derived from an EMBL/GenBank/DDBJ whole genome shotgun (WGS) entry which is preliminary data.</text>
</comment>
<keyword evidence="1" id="KW-0472">Membrane</keyword>
<feature type="transmembrane region" description="Helical" evidence="1">
    <location>
        <begin position="29"/>
        <end position="50"/>
    </location>
</feature>
<dbReference type="AlphaFoldDB" id="A0AAW3VEA6"/>
<sequence length="54" mass="6245">MSDNLFPVFYFQPVHLTHRQQLRETLMEFPVWIFLIIAIVLALVIGRFGIGAEG</sequence>
<evidence type="ECO:0000313" key="3">
    <source>
        <dbReference type="Proteomes" id="UP000548425"/>
    </source>
</evidence>
<reference evidence="2 3" key="1">
    <citation type="submission" date="2020-08" db="EMBL/GenBank/DDBJ databases">
        <title>Functional genomics of gut bacteria from endangered species of beetles.</title>
        <authorList>
            <person name="Carlos-Shanley C."/>
        </authorList>
    </citation>
    <scope>NUCLEOTIDE SEQUENCE [LARGE SCALE GENOMIC DNA]</scope>
    <source>
        <strain evidence="2 3">S00127</strain>
    </source>
</reference>
<gene>
    <name evidence="2" type="ORF">HNP34_001080</name>
</gene>
<accession>A0AAW3VEA6</accession>